<evidence type="ECO:0000259" key="1">
    <source>
        <dbReference type="Pfam" id="PF05901"/>
    </source>
</evidence>
<feature type="domain" description="Excalibur calcium-binding" evidence="1">
    <location>
        <begin position="204"/>
        <end position="240"/>
    </location>
</feature>
<comment type="caution">
    <text evidence="3">The sequence shown here is derived from an EMBL/GenBank/DDBJ whole genome shotgun (WGS) entry which is preliminary data.</text>
</comment>
<keyword evidence="4" id="KW-1185">Reference proteome</keyword>
<organism evidence="3 4">
    <name type="scientific">Nocardioides jiangsuensis</name>
    <dbReference type="NCBI Taxonomy" id="2866161"/>
    <lineage>
        <taxon>Bacteria</taxon>
        <taxon>Bacillati</taxon>
        <taxon>Actinomycetota</taxon>
        <taxon>Actinomycetes</taxon>
        <taxon>Propionibacteriales</taxon>
        <taxon>Nocardioidaceae</taxon>
        <taxon>Nocardioides</taxon>
    </lineage>
</organism>
<proteinExistence type="predicted"/>
<dbReference type="Pfam" id="PF05901">
    <property type="entry name" value="Excalibur"/>
    <property type="match status" value="1"/>
</dbReference>
<sequence length="240" mass="26990">MRLHRAVKQLPVARETRRGYDRDKFRHWVDADGDCRDTRDEVLADESLTAVSGCDVQQGRWRSYYDGVVVRDSSAFDVDHLVPLAEAWDSGAKRWTAGTRRAFANDLGDARSLVAVTASSNRSKSDQDPAEWLPALDRCRYVREWTAVKIRWSLSVDRTEKRVLVRRAEGCRNLVVKVRRATVRTSTKSGGGSTGGSGGTDPQFDYCYQAKDAGYGPYYKGQDQEYAWYDDADGDGVVCE</sequence>
<dbReference type="PANTHER" id="PTHR24094:SF15">
    <property type="entry name" value="AMP-DEPENDENT SYNTHETASE_LIGASE DOMAIN-CONTAINING PROTEIN-RELATED"/>
    <property type="match status" value="1"/>
</dbReference>
<dbReference type="PANTHER" id="PTHR24094">
    <property type="entry name" value="SECRETED PROTEIN"/>
    <property type="match status" value="1"/>
</dbReference>
<dbReference type="Proteomes" id="UP000754710">
    <property type="component" value="Unassembled WGS sequence"/>
</dbReference>
<gene>
    <name evidence="3" type="ORF">K1X13_18800</name>
</gene>
<dbReference type="InterPro" id="IPR008613">
    <property type="entry name" value="Excalibur_Ca-bd_domain"/>
</dbReference>
<evidence type="ECO:0000313" key="4">
    <source>
        <dbReference type="Proteomes" id="UP000754710"/>
    </source>
</evidence>
<dbReference type="InterPro" id="IPR011089">
    <property type="entry name" value="GmrSD_C"/>
</dbReference>
<reference evidence="3 4" key="1">
    <citation type="submission" date="2021-08" db="EMBL/GenBank/DDBJ databases">
        <title>Nocardioides bacterium WL0053 sp. nov., isolated from the sediment.</title>
        <authorList>
            <person name="Wang L."/>
            <person name="Zhang D."/>
            <person name="Zhang A."/>
        </authorList>
    </citation>
    <scope>NUCLEOTIDE SEQUENCE [LARGE SCALE GENOMIC DNA]</scope>
    <source>
        <strain evidence="3 4">WL0053</strain>
    </source>
</reference>
<evidence type="ECO:0000259" key="2">
    <source>
        <dbReference type="Pfam" id="PF07510"/>
    </source>
</evidence>
<name>A0ABS7RQV3_9ACTN</name>
<accession>A0ABS7RQV3</accession>
<feature type="domain" description="GmrSD restriction endonucleases C-terminal" evidence="2">
    <location>
        <begin position="57"/>
        <end position="166"/>
    </location>
</feature>
<dbReference type="Pfam" id="PF07510">
    <property type="entry name" value="GmrSD_C"/>
    <property type="match status" value="1"/>
</dbReference>
<dbReference type="EMBL" id="JAIEZQ010000003">
    <property type="protein sequence ID" value="MBY9076884.1"/>
    <property type="molecule type" value="Genomic_DNA"/>
</dbReference>
<protein>
    <submittedName>
        <fullName evidence="3">Excalibur calcium-binding domain-containing protein</fullName>
    </submittedName>
</protein>
<evidence type="ECO:0000313" key="3">
    <source>
        <dbReference type="EMBL" id="MBY9076884.1"/>
    </source>
</evidence>